<dbReference type="EMBL" id="JAUEPT010000001">
    <property type="protein sequence ID" value="KAK0456961.1"/>
    <property type="molecule type" value="Genomic_DNA"/>
</dbReference>
<feature type="chain" id="PRO_5041365493" evidence="1">
    <location>
        <begin position="24"/>
        <end position="205"/>
    </location>
</feature>
<feature type="signal peptide" evidence="1">
    <location>
        <begin position="1"/>
        <end position="23"/>
    </location>
</feature>
<evidence type="ECO:0000313" key="3">
    <source>
        <dbReference type="Proteomes" id="UP001175226"/>
    </source>
</evidence>
<gene>
    <name evidence="2" type="ORF">EV421DRAFT_1896151</name>
</gene>
<reference evidence="2" key="1">
    <citation type="submission" date="2023-06" db="EMBL/GenBank/DDBJ databases">
        <authorList>
            <consortium name="Lawrence Berkeley National Laboratory"/>
            <person name="Ahrendt S."/>
            <person name="Sahu N."/>
            <person name="Indic B."/>
            <person name="Wong-Bajracharya J."/>
            <person name="Merenyi Z."/>
            <person name="Ke H.-M."/>
            <person name="Monk M."/>
            <person name="Kocsube S."/>
            <person name="Drula E."/>
            <person name="Lipzen A."/>
            <person name="Balint B."/>
            <person name="Henrissat B."/>
            <person name="Andreopoulos B."/>
            <person name="Martin F.M."/>
            <person name="Harder C.B."/>
            <person name="Rigling D."/>
            <person name="Ford K.L."/>
            <person name="Foster G.D."/>
            <person name="Pangilinan J."/>
            <person name="Papanicolaou A."/>
            <person name="Barry K."/>
            <person name="LaButti K."/>
            <person name="Viragh M."/>
            <person name="Koriabine M."/>
            <person name="Yan M."/>
            <person name="Riley R."/>
            <person name="Champramary S."/>
            <person name="Plett K.L."/>
            <person name="Tsai I.J."/>
            <person name="Slot J."/>
            <person name="Sipos G."/>
            <person name="Plett J."/>
            <person name="Nagy L.G."/>
            <person name="Grigoriev I.V."/>
        </authorList>
    </citation>
    <scope>NUCLEOTIDE SEQUENCE</scope>
    <source>
        <strain evidence="2">FPL87.14</strain>
    </source>
</reference>
<proteinExistence type="predicted"/>
<sequence>MILWISAYSLVLSRLLPLRLTHSMVKFLNVQREEPGVEAEEVKETAGEDVDAIPSQEMTVSDAMEREIVAASLIQWKYLGLTITLGYIFAYFRARCRTFYLVCLDTIRTDTLGHKYKTKDRLKGCSGSPNEYNTLDDLLTQTNKANIKLQKHLSSNSVFRKRRDRKELQVRKMVEEANSLISSPSKLLWTCTRKKPTLNNDGLYY</sequence>
<dbReference type="AlphaFoldDB" id="A0AA39N3M8"/>
<organism evidence="2 3">
    <name type="scientific">Armillaria borealis</name>
    <dbReference type="NCBI Taxonomy" id="47425"/>
    <lineage>
        <taxon>Eukaryota</taxon>
        <taxon>Fungi</taxon>
        <taxon>Dikarya</taxon>
        <taxon>Basidiomycota</taxon>
        <taxon>Agaricomycotina</taxon>
        <taxon>Agaricomycetes</taxon>
        <taxon>Agaricomycetidae</taxon>
        <taxon>Agaricales</taxon>
        <taxon>Marasmiineae</taxon>
        <taxon>Physalacriaceae</taxon>
        <taxon>Armillaria</taxon>
    </lineage>
</organism>
<keyword evidence="3" id="KW-1185">Reference proteome</keyword>
<dbReference type="Proteomes" id="UP001175226">
    <property type="component" value="Unassembled WGS sequence"/>
</dbReference>
<comment type="caution">
    <text evidence="2">The sequence shown here is derived from an EMBL/GenBank/DDBJ whole genome shotgun (WGS) entry which is preliminary data.</text>
</comment>
<evidence type="ECO:0000256" key="1">
    <source>
        <dbReference type="SAM" id="SignalP"/>
    </source>
</evidence>
<keyword evidence="1" id="KW-0732">Signal</keyword>
<evidence type="ECO:0000313" key="2">
    <source>
        <dbReference type="EMBL" id="KAK0456961.1"/>
    </source>
</evidence>
<protein>
    <submittedName>
        <fullName evidence="2">Uncharacterized protein</fullName>
    </submittedName>
</protein>
<accession>A0AA39N3M8</accession>
<name>A0AA39N3M8_9AGAR</name>